<keyword evidence="3" id="KW-1185">Reference proteome</keyword>
<dbReference type="EMBL" id="BAAAUH010000066">
    <property type="protein sequence ID" value="GAA3200381.1"/>
    <property type="molecule type" value="Genomic_DNA"/>
</dbReference>
<keyword evidence="1" id="KW-0472">Membrane</keyword>
<keyword evidence="1" id="KW-0812">Transmembrane</keyword>
<keyword evidence="1" id="KW-1133">Transmembrane helix</keyword>
<evidence type="ECO:0000313" key="3">
    <source>
        <dbReference type="Proteomes" id="UP001501866"/>
    </source>
</evidence>
<comment type="caution">
    <text evidence="2">The sequence shown here is derived from an EMBL/GenBank/DDBJ whole genome shotgun (WGS) entry which is preliminary data.</text>
</comment>
<name>A0ABP6Q4A5_9ACTN</name>
<organism evidence="2 3">
    <name type="scientific">Streptomyces virens</name>
    <dbReference type="NCBI Taxonomy" id="285572"/>
    <lineage>
        <taxon>Bacteria</taxon>
        <taxon>Bacillati</taxon>
        <taxon>Actinomycetota</taxon>
        <taxon>Actinomycetes</taxon>
        <taxon>Kitasatosporales</taxon>
        <taxon>Streptomycetaceae</taxon>
        <taxon>Streptomyces</taxon>
    </lineage>
</organism>
<protein>
    <submittedName>
        <fullName evidence="2">Uncharacterized protein</fullName>
    </submittedName>
</protein>
<dbReference type="Proteomes" id="UP001501866">
    <property type="component" value="Unassembled WGS sequence"/>
</dbReference>
<evidence type="ECO:0000313" key="2">
    <source>
        <dbReference type="EMBL" id="GAA3200381.1"/>
    </source>
</evidence>
<gene>
    <name evidence="2" type="ORF">GCM10010451_58620</name>
</gene>
<feature type="transmembrane region" description="Helical" evidence="1">
    <location>
        <begin position="20"/>
        <end position="43"/>
    </location>
</feature>
<sequence length="212" mass="22602">MACMDVDVVSDGGPTAKGSTGFAGCAVALVLFVVLMAGVAWVLDELVKGLDGYGQLEQTGTGASGSVVEPYGPGASARYEDGLKITVSRPHEESDGTYRFTVTYDNDTGEELLLGGEPTGGADPALEVREGEPLDDDYSHDYFLTWLNEQECAAALTAPLGEGETRSVPVHVEPSRKGIPVTVEVEPADDDFRETAYFLLSLERPGRYRTFA</sequence>
<evidence type="ECO:0000256" key="1">
    <source>
        <dbReference type="SAM" id="Phobius"/>
    </source>
</evidence>
<proteinExistence type="predicted"/>
<accession>A0ABP6Q4A5</accession>
<reference evidence="3" key="1">
    <citation type="journal article" date="2019" name="Int. J. Syst. Evol. Microbiol.">
        <title>The Global Catalogue of Microorganisms (GCM) 10K type strain sequencing project: providing services to taxonomists for standard genome sequencing and annotation.</title>
        <authorList>
            <consortium name="The Broad Institute Genomics Platform"/>
            <consortium name="The Broad Institute Genome Sequencing Center for Infectious Disease"/>
            <person name="Wu L."/>
            <person name="Ma J."/>
        </authorList>
    </citation>
    <scope>NUCLEOTIDE SEQUENCE [LARGE SCALE GENOMIC DNA]</scope>
    <source>
        <strain evidence="3">JCM 9095</strain>
    </source>
</reference>